<evidence type="ECO:0008006" key="3">
    <source>
        <dbReference type="Google" id="ProtNLM"/>
    </source>
</evidence>
<dbReference type="Proteomes" id="UP000578622">
    <property type="component" value="Unassembled WGS sequence"/>
</dbReference>
<proteinExistence type="predicted"/>
<evidence type="ECO:0000313" key="1">
    <source>
        <dbReference type="EMBL" id="MBA8851351.1"/>
    </source>
</evidence>
<dbReference type="EMBL" id="JACGXG010000002">
    <property type="protein sequence ID" value="MBA8851351.1"/>
    <property type="molecule type" value="Genomic_DNA"/>
</dbReference>
<name>A0ABR6APG3_9HYPH</name>
<organism evidence="1 2">
    <name type="scientific">Brucella intermedia</name>
    <dbReference type="NCBI Taxonomy" id="94625"/>
    <lineage>
        <taxon>Bacteria</taxon>
        <taxon>Pseudomonadati</taxon>
        <taxon>Pseudomonadota</taxon>
        <taxon>Alphaproteobacteria</taxon>
        <taxon>Hyphomicrobiales</taxon>
        <taxon>Brucellaceae</taxon>
        <taxon>Brucella/Ochrobactrum group</taxon>
        <taxon>Brucella</taxon>
    </lineage>
</organism>
<accession>A0ABR6APG3</accession>
<keyword evidence="2" id="KW-1185">Reference proteome</keyword>
<gene>
    <name evidence="1" type="ORF">FHW20_002286</name>
</gene>
<comment type="caution">
    <text evidence="1">The sequence shown here is derived from an EMBL/GenBank/DDBJ whole genome shotgun (WGS) entry which is preliminary data.</text>
</comment>
<evidence type="ECO:0000313" key="2">
    <source>
        <dbReference type="Proteomes" id="UP000578622"/>
    </source>
</evidence>
<dbReference type="RefSeq" id="WP_182511765.1">
    <property type="nucleotide sequence ID" value="NZ_JACGXG010000002.1"/>
</dbReference>
<protein>
    <recommendedName>
        <fullName evidence="3">Abi family protein</fullName>
    </recommendedName>
</protein>
<reference evidence="1 2" key="1">
    <citation type="submission" date="2020-07" db="EMBL/GenBank/DDBJ databases">
        <title>Genomic Encyclopedia of Type Strains, Phase IV (KMG-V): Genome sequencing to study the core and pangenomes of soil and plant-associated prokaryotes.</title>
        <authorList>
            <person name="Whitman W."/>
        </authorList>
    </citation>
    <scope>NUCLEOTIDE SEQUENCE [LARGE SCALE GENOMIC DNA]</scope>
    <source>
        <strain evidence="1 2">RH4WT92</strain>
    </source>
</reference>
<sequence>MNAAAQPDYDVLVQKLEAYLSEPRMRRYLLKVSFKSERALKLYIWNAQMGEAFHPSIQACEVALRNRVNIALISAFGAEWWSSEGFLLIVDREREKDLHLAQKRIKNLGKKLTTDQIVANLSFGFWVGALSGNYNPKVWSANLKAAFPNLPAGITRSDIHQRAKDIADLRNRISHHEPIFDRNLSKEHSQIMEFLRWMSPDKSLWIAGSCRVQATLRCKP</sequence>